<feature type="transmembrane region" description="Helical" evidence="1">
    <location>
        <begin position="142"/>
        <end position="162"/>
    </location>
</feature>
<name>A0A1X7UFW9_AMPQE</name>
<evidence type="ECO:0000256" key="1">
    <source>
        <dbReference type="SAM" id="Phobius"/>
    </source>
</evidence>
<feature type="transmembrane region" description="Helical" evidence="1">
    <location>
        <begin position="72"/>
        <end position="92"/>
    </location>
</feature>
<evidence type="ECO:0000313" key="2">
    <source>
        <dbReference type="EnsemblMetazoa" id="Aqu2.1.26376_001"/>
    </source>
</evidence>
<feature type="transmembrane region" description="Helical" evidence="1">
    <location>
        <begin position="222"/>
        <end position="247"/>
    </location>
</feature>
<dbReference type="InParanoid" id="A0A1X7UFW9"/>
<proteinExistence type="predicted"/>
<reference evidence="2" key="1">
    <citation type="submission" date="2017-05" db="UniProtKB">
        <authorList>
            <consortium name="EnsemblMetazoa"/>
        </authorList>
    </citation>
    <scope>IDENTIFICATION</scope>
</reference>
<protein>
    <submittedName>
        <fullName evidence="2">Uncharacterized protein</fullName>
    </submittedName>
</protein>
<dbReference type="EnsemblMetazoa" id="Aqu2.1.26376_001">
    <property type="protein sequence ID" value="Aqu2.1.26376_001"/>
    <property type="gene ID" value="Aqu2.1.26376"/>
</dbReference>
<feature type="transmembrane region" description="Helical" evidence="1">
    <location>
        <begin position="183"/>
        <end position="210"/>
    </location>
</feature>
<keyword evidence="1" id="KW-0812">Transmembrane</keyword>
<dbReference type="AlphaFoldDB" id="A0A1X7UFW9"/>
<feature type="transmembrane region" description="Helical" evidence="1">
    <location>
        <begin position="12"/>
        <end position="31"/>
    </location>
</feature>
<keyword evidence="1" id="KW-0472">Membrane</keyword>
<accession>A0A1X7UFW9</accession>
<keyword evidence="1" id="KW-1133">Transmembrane helix</keyword>
<organism evidence="2">
    <name type="scientific">Amphimedon queenslandica</name>
    <name type="common">Sponge</name>
    <dbReference type="NCBI Taxonomy" id="400682"/>
    <lineage>
        <taxon>Eukaryota</taxon>
        <taxon>Metazoa</taxon>
        <taxon>Porifera</taxon>
        <taxon>Demospongiae</taxon>
        <taxon>Heteroscleromorpha</taxon>
        <taxon>Haplosclerida</taxon>
        <taxon>Niphatidae</taxon>
        <taxon>Amphimedon</taxon>
    </lineage>
</organism>
<sequence length="271" mass="30651">MLSYIDYQIISFGIPAALALLSLPVSIFVCWKVGSKKMVKKVFPYVKEEGIQQTGSFIEVFGYSLEDWEINILLVIVLLIISFATFIFGSSFTDISYKYNPYDHFECFFSNGSLVEVTPEEALVLEDEVKCFTWNFNIGKAMGQATGTLVFSWIFSSVIIWITMKLKYKRKEAKDEKDSKCCCCCCVLQIFIYFVATSFSVGLIAGGVFLCIHKYTTQLCSVQIVTCGSILTLQLALLMASDFAPFVEKLLRQFRSNAVQSSVNRPEYQKI</sequence>